<protein>
    <submittedName>
        <fullName evidence="2">Uncharacterized protein</fullName>
    </submittedName>
</protein>
<feature type="transmembrane region" description="Helical" evidence="1">
    <location>
        <begin position="131"/>
        <end position="149"/>
    </location>
</feature>
<keyword evidence="1" id="KW-0472">Membrane</keyword>
<feature type="transmembrane region" description="Helical" evidence="1">
    <location>
        <begin position="185"/>
        <end position="203"/>
    </location>
</feature>
<evidence type="ECO:0000256" key="1">
    <source>
        <dbReference type="SAM" id="Phobius"/>
    </source>
</evidence>
<dbReference type="EMBL" id="FNVA01000003">
    <property type="protein sequence ID" value="SEG18515.1"/>
    <property type="molecule type" value="Genomic_DNA"/>
</dbReference>
<keyword evidence="3" id="KW-1185">Reference proteome</keyword>
<feature type="transmembrane region" description="Helical" evidence="1">
    <location>
        <begin position="61"/>
        <end position="81"/>
    </location>
</feature>
<feature type="transmembrane region" description="Helical" evidence="1">
    <location>
        <begin position="25"/>
        <end position="49"/>
    </location>
</feature>
<accession>A0A1H5Y3Z0</accession>
<proteinExistence type="predicted"/>
<dbReference type="RefSeq" id="WP_103932999.1">
    <property type="nucleotide sequence ID" value="NZ_FNVA01000003.1"/>
</dbReference>
<feature type="transmembrane region" description="Helical" evidence="1">
    <location>
        <begin position="215"/>
        <end position="232"/>
    </location>
</feature>
<gene>
    <name evidence="2" type="ORF">SAMN05421819_2102</name>
</gene>
<dbReference type="AlphaFoldDB" id="A0A1H5Y3Z0"/>
<keyword evidence="1" id="KW-0812">Transmembrane</keyword>
<feature type="transmembrane region" description="Helical" evidence="1">
    <location>
        <begin position="93"/>
        <end position="111"/>
    </location>
</feature>
<name>A0A1H5Y3Z0_9BACT</name>
<sequence>MSASAASAVPAAHPLRKPNRTLERAFFAFMSLLMLATVLFGFARTYFLAGMVTAPLPNRLIHFHGAVFSLWILLLLVQTALITTGNVRIHRALGVYGFCLAILMCILGPLASLDMHRRGEAPLGLTADQFLIIPLTGISMFAFFMVWSWRTRREPAAHKRLILLATIVLTDAALGRWPVAALQQHPPLMGVVEVSFVLLIVLYDLISLRKVHRTTAIGLAIVAVVIFTRVPIAQTHPWATVARSIGRL</sequence>
<organism evidence="2 3">
    <name type="scientific">Bryocella elongata</name>
    <dbReference type="NCBI Taxonomy" id="863522"/>
    <lineage>
        <taxon>Bacteria</taxon>
        <taxon>Pseudomonadati</taxon>
        <taxon>Acidobacteriota</taxon>
        <taxon>Terriglobia</taxon>
        <taxon>Terriglobales</taxon>
        <taxon>Acidobacteriaceae</taxon>
        <taxon>Bryocella</taxon>
    </lineage>
</organism>
<evidence type="ECO:0000313" key="3">
    <source>
        <dbReference type="Proteomes" id="UP000236728"/>
    </source>
</evidence>
<evidence type="ECO:0000313" key="2">
    <source>
        <dbReference type="EMBL" id="SEG18515.1"/>
    </source>
</evidence>
<dbReference type="OrthoDB" id="112570at2"/>
<dbReference type="Proteomes" id="UP000236728">
    <property type="component" value="Unassembled WGS sequence"/>
</dbReference>
<feature type="transmembrane region" description="Helical" evidence="1">
    <location>
        <begin position="161"/>
        <end position="179"/>
    </location>
</feature>
<keyword evidence="1" id="KW-1133">Transmembrane helix</keyword>
<reference evidence="2 3" key="1">
    <citation type="submission" date="2016-10" db="EMBL/GenBank/DDBJ databases">
        <authorList>
            <person name="de Groot N.N."/>
        </authorList>
    </citation>
    <scope>NUCLEOTIDE SEQUENCE [LARGE SCALE GENOMIC DNA]</scope>
    <source>
        <strain evidence="2 3">DSM 22489</strain>
    </source>
</reference>